<evidence type="ECO:0000256" key="1">
    <source>
        <dbReference type="ARBA" id="ARBA00022723"/>
    </source>
</evidence>
<dbReference type="GO" id="GO:0005730">
    <property type="term" value="C:nucleolus"/>
    <property type="evidence" value="ECO:0007669"/>
    <property type="project" value="TreeGrafter"/>
</dbReference>
<evidence type="ECO:0000313" key="7">
    <source>
        <dbReference type="Proteomes" id="UP000290289"/>
    </source>
</evidence>
<dbReference type="Pfam" id="PF22600">
    <property type="entry name" value="MTPAP-like_central"/>
    <property type="match status" value="1"/>
</dbReference>
<accession>A0A498JF44</accession>
<dbReference type="InterPro" id="IPR045862">
    <property type="entry name" value="Trf4-like"/>
</dbReference>
<organism evidence="6 7">
    <name type="scientific">Malus domestica</name>
    <name type="common">Apple</name>
    <name type="synonym">Pyrus malus</name>
    <dbReference type="NCBI Taxonomy" id="3750"/>
    <lineage>
        <taxon>Eukaryota</taxon>
        <taxon>Viridiplantae</taxon>
        <taxon>Streptophyta</taxon>
        <taxon>Embryophyta</taxon>
        <taxon>Tracheophyta</taxon>
        <taxon>Spermatophyta</taxon>
        <taxon>Magnoliopsida</taxon>
        <taxon>eudicotyledons</taxon>
        <taxon>Gunneridae</taxon>
        <taxon>Pentapetalae</taxon>
        <taxon>rosids</taxon>
        <taxon>fabids</taxon>
        <taxon>Rosales</taxon>
        <taxon>Rosaceae</taxon>
        <taxon>Amygdaloideae</taxon>
        <taxon>Maleae</taxon>
        <taxon>Malus</taxon>
    </lineage>
</organism>
<evidence type="ECO:0000256" key="3">
    <source>
        <dbReference type="SAM" id="MobiDB-lite"/>
    </source>
</evidence>
<feature type="compositionally biased region" description="Basic residues" evidence="3">
    <location>
        <begin position="524"/>
        <end position="533"/>
    </location>
</feature>
<dbReference type="InterPro" id="IPR043519">
    <property type="entry name" value="NT_sf"/>
</dbReference>
<feature type="region of interest" description="Disordered" evidence="3">
    <location>
        <begin position="985"/>
        <end position="1012"/>
    </location>
</feature>
<dbReference type="GO" id="GO:0043634">
    <property type="term" value="P:polyadenylation-dependent ncRNA catabolic process"/>
    <property type="evidence" value="ECO:0007669"/>
    <property type="project" value="TreeGrafter"/>
</dbReference>
<feature type="domain" description="PAP-associated" evidence="4">
    <location>
        <begin position="1460"/>
        <end position="1513"/>
    </location>
</feature>
<sequence length="1650" mass="183147">MPIPNPKFPHESLMTQDQLIDSLTSHISLFHSHSNSSDLKPNHNPNPNPNPNPRSSILKWFSSLTVHQRQAHLTAVDPKFVRVLVQMLGRVRANGHGFFIILPDLPSGDLPTLCFKRSSGLLCRVAESNELERRVFESTRLFSSREGEKVEECSCSVRDIDTVTVSEDLVENLDGFVEAMDEISNGGFLRGEESDLGSDWVELKWLKDKGYYSMEAFVANRLEVALRLAWLNCSNGKKRGVKLKEKMTAVCLAANVYWRKKGCVDWWENLDAATRRNVLTSVLGKAAKPLILEILKTCSEAGDEMWLFNRGGEQPLRYNQIASMQKTVPKRVADIEFGSSIIPASLSGRPSLVAGFNNLFLLQDIVMMISLCNHSEYDIGKLFYSTLSSVSTISDFILRKVRGFLMVILLECTKMELLADGNEKPLSKKSKAKPSAFSRKSKGKNRNVKRPNPVPRSCADDFLCEKSLKDRNCTLAHKKKADSGESKKIPGIHQEVEISKEALSSKDEMEHAQTVVAKAQTAARKGRKEKGKNKITGCKNSGDVIKSERSVMEASSSSVIPEDCTAKSYPVSSDSAFKSKTGDNSASCNILVTNSISPGSGNGPTEDDDATQSIQENYPVGSRASSSHTFFENYNSSNNSTEIQIKSSGSVVPSPLPAVDHKIFSHIDIDFQNEQAGKSDIKDVAPDKGMRVDDVEKEAIPFQDQEHGNHLCDTGTPCSYESCQYEWPGVACAYYPPVNPHLPPATDRLHLDVGHNWQNHFRQSFLPTIHQARSSPIQGRCNPILTRPLPMSLDWPPVVRSARGLALSRTFNYDSGFISKKQCSFPQVFSTHSVKINATNVDNERKYSWDCTDLPDPATAYELADECEGHWISEDEVEVQAFAGVDYNQYFGGGVMYWNPSDHPGTVFSRPPSLSSDDSSWAWREADMNRAVDDMVAFSSSYSTNGLTSPTASFCSPFDPLGSGNQALGYVMPGSDVPGKVLHSSSAMTDTAADEESSGSLADVNGDVEGKTGDSLTYPILRPIIIPNISRERSREFKRSYDRRSPCVPPTRREQPRIKRPPSPVVLSVPQAPRPPPPSPVSDARKNRGFPTVRSGSSSPRHWGMRGWFHDGANLEETCLRMDGAEVVWPLRSNNISGRPLIQALPAPLLQDRLIAISQLARDQEHPDVALPLQPPDLLNCPIRKVSLSLMHSLVHDDIDLFCKQVAAENMARKPYINWAVKRVTRSLQVLWPRSRTNIFGSTATGLSLPTSDVDLVVCLPPVRNLEPIKEAGILEGRNGIKETCLQHAARYLVNQDWVKNDSLKTVENTAIPVIMLVVEVPHDLIVSSASNVQSPKEEPPPMSGEHGTNVNSSVVVLEESVVPKCSQINDDATKDSVSVRIDISFKSPSHTGLQTTQLVKDLTEQFPAATPLALVLKQFLADRSLDQSYSGGLSSYCLVLLITRFLQHEYHLGRPINQNFGSLLMNFLYFFGNVFDPRQMRISVQGSGVYIKRERGCSIDPIHIDDPLFPTNNVGRNCFRIHQCIKAFSEAHSILENELASLPNDGGDDACSRPPYRLLWKIIPRYVCNFHCRLAPVLATENRRFVAVIMSLKTGFSAKLYQVHLGAKRAQVRVERSSNNQKKARIRFFRSAPKPDLAVHCTEHLCRKL</sequence>
<dbReference type="InterPro" id="IPR054708">
    <property type="entry name" value="MTPAP-like_central"/>
</dbReference>
<gene>
    <name evidence="6" type="ORF">DVH24_014041</name>
</gene>
<dbReference type="GO" id="GO:1990817">
    <property type="term" value="F:poly(A) RNA polymerase activity"/>
    <property type="evidence" value="ECO:0007669"/>
    <property type="project" value="InterPro"/>
</dbReference>
<dbReference type="PANTHER" id="PTHR23092:SF48">
    <property type="entry name" value="NUCLEOTIDYLTRANSFERASE FAMILY PROTEIN"/>
    <property type="match status" value="1"/>
</dbReference>
<feature type="region of interest" description="Disordered" evidence="3">
    <location>
        <begin position="32"/>
        <end position="54"/>
    </location>
</feature>
<name>A0A498JF44_MALDO</name>
<feature type="region of interest" description="Disordered" evidence="3">
    <location>
        <begin position="424"/>
        <end position="454"/>
    </location>
</feature>
<keyword evidence="2" id="KW-0460">Magnesium</keyword>
<dbReference type="GO" id="GO:0031499">
    <property type="term" value="C:TRAMP complex"/>
    <property type="evidence" value="ECO:0007669"/>
    <property type="project" value="TreeGrafter"/>
</dbReference>
<proteinExistence type="predicted"/>
<reference evidence="6 7" key="1">
    <citation type="submission" date="2018-10" db="EMBL/GenBank/DDBJ databases">
        <title>A high-quality apple genome assembly.</title>
        <authorList>
            <person name="Hu J."/>
        </authorList>
    </citation>
    <scope>NUCLEOTIDE SEQUENCE [LARGE SCALE GENOMIC DNA]</scope>
    <source>
        <strain evidence="7">cv. HFTH1</strain>
        <tissue evidence="6">Young leaf</tissue>
    </source>
</reference>
<dbReference type="STRING" id="3750.A0A498JF44"/>
<protein>
    <submittedName>
        <fullName evidence="6">Uncharacterized protein</fullName>
    </submittedName>
</protein>
<dbReference type="GO" id="GO:0031123">
    <property type="term" value="P:RNA 3'-end processing"/>
    <property type="evidence" value="ECO:0007669"/>
    <property type="project" value="TreeGrafter"/>
</dbReference>
<dbReference type="SUPFAM" id="SSF81301">
    <property type="entry name" value="Nucleotidyltransferase"/>
    <property type="match status" value="1"/>
</dbReference>
<keyword evidence="7" id="KW-1185">Reference proteome</keyword>
<evidence type="ECO:0000259" key="4">
    <source>
        <dbReference type="Pfam" id="PF03828"/>
    </source>
</evidence>
<dbReference type="Pfam" id="PF03828">
    <property type="entry name" value="PAP_assoc"/>
    <property type="match status" value="1"/>
</dbReference>
<evidence type="ECO:0000313" key="6">
    <source>
        <dbReference type="EMBL" id="RXH93465.1"/>
    </source>
</evidence>
<keyword evidence="1" id="KW-0479">Metal-binding</keyword>
<feature type="compositionally biased region" description="Basic residues" evidence="3">
    <location>
        <begin position="439"/>
        <end position="449"/>
    </location>
</feature>
<dbReference type="InterPro" id="IPR002058">
    <property type="entry name" value="PAP_assoc"/>
</dbReference>
<dbReference type="SUPFAM" id="SSF81631">
    <property type="entry name" value="PAP/OAS1 substrate-binding domain"/>
    <property type="match status" value="1"/>
</dbReference>
<feature type="region of interest" description="Disordered" evidence="3">
    <location>
        <begin position="1330"/>
        <end position="1349"/>
    </location>
</feature>
<evidence type="ECO:0000256" key="2">
    <source>
        <dbReference type="ARBA" id="ARBA00022842"/>
    </source>
</evidence>
<comment type="caution">
    <text evidence="6">The sequence shown here is derived from an EMBL/GenBank/DDBJ whole genome shotgun (WGS) entry which is preliminary data.</text>
</comment>
<dbReference type="Gene3D" id="3.30.460.10">
    <property type="entry name" value="Beta Polymerase, domain 2"/>
    <property type="match status" value="1"/>
</dbReference>
<evidence type="ECO:0000259" key="5">
    <source>
        <dbReference type="Pfam" id="PF22600"/>
    </source>
</evidence>
<feature type="compositionally biased region" description="Basic and acidic residues" evidence="3">
    <location>
        <begin position="1035"/>
        <end position="1057"/>
    </location>
</feature>
<dbReference type="EMBL" id="RDQH01000333">
    <property type="protein sequence ID" value="RXH93465.1"/>
    <property type="molecule type" value="Genomic_DNA"/>
</dbReference>
<dbReference type="Proteomes" id="UP000290289">
    <property type="component" value="Chromosome 7"/>
</dbReference>
<dbReference type="GO" id="GO:0046872">
    <property type="term" value="F:metal ion binding"/>
    <property type="evidence" value="ECO:0007669"/>
    <property type="project" value="UniProtKB-KW"/>
</dbReference>
<dbReference type="GO" id="GO:0003729">
    <property type="term" value="F:mRNA binding"/>
    <property type="evidence" value="ECO:0007669"/>
    <property type="project" value="TreeGrafter"/>
</dbReference>
<dbReference type="Gene3D" id="1.10.1410.10">
    <property type="match status" value="1"/>
</dbReference>
<dbReference type="PANTHER" id="PTHR23092">
    <property type="entry name" value="POLY(A) RNA POLYMERASE"/>
    <property type="match status" value="1"/>
</dbReference>
<feature type="region of interest" description="Disordered" evidence="3">
    <location>
        <begin position="1035"/>
        <end position="1098"/>
    </location>
</feature>
<feature type="region of interest" description="Disordered" evidence="3">
    <location>
        <begin position="520"/>
        <end position="541"/>
    </location>
</feature>
<feature type="domain" description="Poly(A) RNA polymerase mitochondrial-like central palm" evidence="5">
    <location>
        <begin position="1220"/>
        <end position="1315"/>
    </location>
</feature>